<dbReference type="Gene3D" id="3.40.1190.20">
    <property type="match status" value="1"/>
</dbReference>
<dbReference type="Pfam" id="PF00294">
    <property type="entry name" value="PfkB"/>
    <property type="match status" value="1"/>
</dbReference>
<dbReference type="RefSeq" id="WP_344066449.1">
    <property type="nucleotide sequence ID" value="NZ_BAAAPN010000053.1"/>
</dbReference>
<organism evidence="4 5">
    <name type="scientific">Nostocoides vanveenii</name>
    <dbReference type="NCBI Taxonomy" id="330835"/>
    <lineage>
        <taxon>Bacteria</taxon>
        <taxon>Bacillati</taxon>
        <taxon>Actinomycetota</taxon>
        <taxon>Actinomycetes</taxon>
        <taxon>Micrococcales</taxon>
        <taxon>Intrasporangiaceae</taxon>
        <taxon>Nostocoides</taxon>
    </lineage>
</organism>
<dbReference type="PANTHER" id="PTHR10584:SF166">
    <property type="entry name" value="RIBOKINASE"/>
    <property type="match status" value="1"/>
</dbReference>
<keyword evidence="5" id="KW-1185">Reference proteome</keyword>
<feature type="domain" description="Carbohydrate kinase PfkB" evidence="3">
    <location>
        <begin position="16"/>
        <end position="260"/>
    </location>
</feature>
<dbReference type="GO" id="GO:0016301">
    <property type="term" value="F:kinase activity"/>
    <property type="evidence" value="ECO:0007669"/>
    <property type="project" value="UniProtKB-KW"/>
</dbReference>
<dbReference type="PANTHER" id="PTHR10584">
    <property type="entry name" value="SUGAR KINASE"/>
    <property type="match status" value="1"/>
</dbReference>
<keyword evidence="2 4" id="KW-0418">Kinase</keyword>
<dbReference type="EMBL" id="BAAAPN010000053">
    <property type="protein sequence ID" value="GAA1763598.1"/>
    <property type="molecule type" value="Genomic_DNA"/>
</dbReference>
<name>A0ABP4WV17_9MICO</name>
<evidence type="ECO:0000256" key="1">
    <source>
        <dbReference type="ARBA" id="ARBA00022679"/>
    </source>
</evidence>
<reference evidence="5" key="1">
    <citation type="journal article" date="2019" name="Int. J. Syst. Evol. Microbiol.">
        <title>The Global Catalogue of Microorganisms (GCM) 10K type strain sequencing project: providing services to taxonomists for standard genome sequencing and annotation.</title>
        <authorList>
            <consortium name="The Broad Institute Genomics Platform"/>
            <consortium name="The Broad Institute Genome Sequencing Center for Infectious Disease"/>
            <person name="Wu L."/>
            <person name="Ma J."/>
        </authorList>
    </citation>
    <scope>NUCLEOTIDE SEQUENCE [LARGE SCALE GENOMIC DNA]</scope>
    <source>
        <strain evidence="5">JCM 15591</strain>
    </source>
</reference>
<proteinExistence type="predicted"/>
<evidence type="ECO:0000313" key="4">
    <source>
        <dbReference type="EMBL" id="GAA1763598.1"/>
    </source>
</evidence>
<evidence type="ECO:0000313" key="5">
    <source>
        <dbReference type="Proteomes" id="UP001501475"/>
    </source>
</evidence>
<dbReference type="InterPro" id="IPR029056">
    <property type="entry name" value="Ribokinase-like"/>
</dbReference>
<dbReference type="SUPFAM" id="SSF53613">
    <property type="entry name" value="Ribokinase-like"/>
    <property type="match status" value="1"/>
</dbReference>
<comment type="caution">
    <text evidence="4">The sequence shown here is derived from an EMBL/GenBank/DDBJ whole genome shotgun (WGS) entry which is preliminary data.</text>
</comment>
<accession>A0ABP4WV17</accession>
<dbReference type="Proteomes" id="UP001501475">
    <property type="component" value="Unassembled WGS sequence"/>
</dbReference>
<dbReference type="InterPro" id="IPR011611">
    <property type="entry name" value="PfkB_dom"/>
</dbReference>
<evidence type="ECO:0000259" key="3">
    <source>
        <dbReference type="Pfam" id="PF00294"/>
    </source>
</evidence>
<gene>
    <name evidence="4" type="ORF">GCM10009810_23480</name>
</gene>
<sequence length="287" mass="29453">MSARLLCLGDNVVDRYVDDGVMYPGGNALNVAVHARRLGIETAYLGVTGADAAGELVRSALAAEGVEASRVEIVPGMTAYADVRVVDGNRVFGHGDPGISRFVLDEAQLTDAAGFDLVHTGDCSGVESQLPQLAVAARRLSFDFSEQPWPYVEGLAQHVDIAIVSLPSGAESGALAFGRRVRDLGPSTVAVTGGASGAWLLTEESTSWAPAGTGPIVDTLGAGDAFIARLLAGLLRAEQPGDALTAATAYASAACATYGAFGHPGAPITTLAPDLEQPRRAATPPRS</sequence>
<keyword evidence="1" id="KW-0808">Transferase</keyword>
<evidence type="ECO:0000256" key="2">
    <source>
        <dbReference type="ARBA" id="ARBA00022777"/>
    </source>
</evidence>
<protein>
    <submittedName>
        <fullName evidence="4">PfkB family carbohydrate kinase</fullName>
    </submittedName>
</protein>